<gene>
    <name evidence="9" type="ORF">Celaphus_00012836</name>
</gene>
<feature type="region of interest" description="Disordered" evidence="6">
    <location>
        <begin position="550"/>
        <end position="628"/>
    </location>
</feature>
<comment type="subcellular location">
    <subcellularLocation>
        <location evidence="1">Secreted</location>
        <location evidence="1">Extracellular space</location>
        <location evidence="1">Extracellular matrix</location>
    </subcellularLocation>
</comment>
<feature type="domain" description="VWFA" evidence="8">
    <location>
        <begin position="54"/>
        <end position="242"/>
    </location>
</feature>
<dbReference type="FunFam" id="3.40.50.410:FF:000026">
    <property type="entry name" value="Collagen, type VI, alpha 1"/>
    <property type="match status" value="1"/>
</dbReference>
<dbReference type="InterPro" id="IPR002035">
    <property type="entry name" value="VWF_A"/>
</dbReference>
<evidence type="ECO:0000259" key="8">
    <source>
        <dbReference type="PROSITE" id="PS50234"/>
    </source>
</evidence>
<evidence type="ECO:0000256" key="5">
    <source>
        <dbReference type="ARBA" id="ARBA00022889"/>
    </source>
</evidence>
<dbReference type="InterPro" id="IPR008160">
    <property type="entry name" value="Collagen"/>
</dbReference>
<evidence type="ECO:0000313" key="10">
    <source>
        <dbReference type="Proteomes" id="UP000242450"/>
    </source>
</evidence>
<feature type="compositionally biased region" description="Basic and acidic residues" evidence="6">
    <location>
        <begin position="335"/>
        <end position="347"/>
    </location>
</feature>
<feature type="domain" description="VWFA" evidence="8">
    <location>
        <begin position="677"/>
        <end position="867"/>
    </location>
</feature>
<reference evidence="9 10" key="1">
    <citation type="journal article" date="2018" name="Mol. Genet. Genomics">
        <title>The red deer Cervus elaphus genome CerEla1.0: sequencing, annotating, genes, and chromosomes.</title>
        <authorList>
            <person name="Bana N.A."/>
            <person name="Nyiri A."/>
            <person name="Nagy J."/>
            <person name="Frank K."/>
            <person name="Nagy T."/>
            <person name="Steger V."/>
            <person name="Schiller M."/>
            <person name="Lakatos P."/>
            <person name="Sugar L."/>
            <person name="Horn P."/>
            <person name="Barta E."/>
            <person name="Orosz L."/>
        </authorList>
    </citation>
    <scope>NUCLEOTIDE SEQUENCE [LARGE SCALE GENOMIC DNA]</scope>
    <source>
        <strain evidence="9">Hungarian</strain>
    </source>
</reference>
<dbReference type="OrthoDB" id="9944853at2759"/>
<dbReference type="CDD" id="cd01480">
    <property type="entry name" value="vWA_collagen_alpha_1-VI-type"/>
    <property type="match status" value="1"/>
</dbReference>
<evidence type="ECO:0000313" key="9">
    <source>
        <dbReference type="EMBL" id="OWK05851.1"/>
    </source>
</evidence>
<dbReference type="GO" id="GO:0005615">
    <property type="term" value="C:extracellular space"/>
    <property type="evidence" value="ECO:0007669"/>
    <property type="project" value="TreeGrafter"/>
</dbReference>
<dbReference type="Pfam" id="PF00092">
    <property type="entry name" value="VWA"/>
    <property type="match status" value="2"/>
</dbReference>
<evidence type="ECO:0000256" key="7">
    <source>
        <dbReference type="SAM" id="SignalP"/>
    </source>
</evidence>
<feature type="chain" id="PRO_5012013086" evidence="7">
    <location>
        <begin position="30"/>
        <end position="980"/>
    </location>
</feature>
<feature type="region of interest" description="Disordered" evidence="6">
    <location>
        <begin position="286"/>
        <end position="497"/>
    </location>
</feature>
<feature type="compositionally biased region" description="Basic and acidic residues" evidence="6">
    <location>
        <begin position="450"/>
        <end position="460"/>
    </location>
</feature>
<dbReference type="PRINTS" id="PR00453">
    <property type="entry name" value="VWFADOMAIN"/>
</dbReference>
<dbReference type="PANTHER" id="PTHR24020">
    <property type="entry name" value="COLLAGEN ALPHA"/>
    <property type="match status" value="1"/>
</dbReference>
<sequence length="980" mass="105281">MLRRKGAAKMLRSPCSALLLWGLLGAVHAQQQEVISPGTSDRNSCPEKADCPIHVYFVLDTSESITMQSPTDSLLYHMQQFVLQFISQLQDELYLDQVALSWRYGGLHFSDLVEVFSPPGSDRASFTKSLQSISSFRRGTFTDCMLGNMTQEVRRHVGKGVVNFAVVITDGHVTGSPCGGIKLQAERAREEGIRLFAVPPNLKLNEQGLRDIANTPHELYRNNYATMRPDSTEIDQDTINRIIKVMMRSQCHLQFPTHKGFSLSFLQKHEAYGECYKVSCLEIPGPPGPKGYRGQKGAKGNMGEPGEPGQKGRQGDPGIEGPIGFPGPKGVPGFKGEKGEFGADGRKGAPGLAGKNGTDGQKGKLGRIGPPGCKGDTGDRGPDGYVGEAGSPGERGDQGSKGDPGRPGRRGPPGENGAKGSKASGYQGNNGAPGSPGLKGAKGGPGPRGPKGEPGRRGDPGTKGSPGGDGPKGEKGDPGPEGPRGLAGEVGNKGAKASGHGWVVTEATEIAVCLDPEVPRGLSESLGNKDLGETLVMLVPVENRDSLAPRETLAGLDSATPDPEEHLETRVSRAPPAPRGAEVTLASKENLGGKARRESPQILVPLVSLAHGGRREPQDPSPPSLGHEECHLSLSPFLLQGEPGPPGDPGLTECDVMTYVRETCGCCDCEKRCGALDVVFVIDSSESIGYTNFTLEKNFVINVVNRLGAIAKDPKSETGTRVGVVQYSHEGTFEAIQLDDERIDSLSSFKEAVKNLEWIAGGTWTPSALKFAYNKLIKESRRQKTRVFAVVITDGRHDPRDDDLNLRALCNHEVTVTAIGIGDMFHEKHESENLYSIACDKPQQVRNMTLFSDLVAEKFIDDMEDVLCPDPQIVCPDLPCQTDGPWPGGEPPVTFLRTEEGPDVSFPRTIPLIQQLLNATEFTQDPAAYSKLVAVLVYTAERAKFATGNERQDWMDLFIDTFKLVHRDIVGDPETALALC</sequence>
<evidence type="ECO:0000256" key="3">
    <source>
        <dbReference type="ARBA" id="ARBA00022530"/>
    </source>
</evidence>
<keyword evidence="10" id="KW-1185">Reference proteome</keyword>
<dbReference type="Gene3D" id="3.40.50.410">
    <property type="entry name" value="von Willebrand factor, type A domain"/>
    <property type="match status" value="2"/>
</dbReference>
<dbReference type="SMART" id="SM00327">
    <property type="entry name" value="VWA"/>
    <property type="match status" value="2"/>
</dbReference>
<evidence type="ECO:0000256" key="4">
    <source>
        <dbReference type="ARBA" id="ARBA00022737"/>
    </source>
</evidence>
<evidence type="ECO:0000256" key="2">
    <source>
        <dbReference type="ARBA" id="ARBA00022525"/>
    </source>
</evidence>
<keyword evidence="4" id="KW-0677">Repeat</keyword>
<accession>A0A212CIN4</accession>
<dbReference type="AlphaFoldDB" id="A0A212CIN4"/>
<protein>
    <submittedName>
        <fullName evidence="9">COL6A2</fullName>
    </submittedName>
</protein>
<keyword evidence="2" id="KW-0964">Secreted</keyword>
<dbReference type="SUPFAM" id="SSF53300">
    <property type="entry name" value="vWA-like"/>
    <property type="match status" value="2"/>
</dbReference>
<evidence type="ECO:0000256" key="1">
    <source>
        <dbReference type="ARBA" id="ARBA00004498"/>
    </source>
</evidence>
<dbReference type="PANTHER" id="PTHR24020:SF20">
    <property type="entry name" value="PH DOMAIN-CONTAINING PROTEIN"/>
    <property type="match status" value="1"/>
</dbReference>
<dbReference type="FunFam" id="3.40.50.410:FF:000027">
    <property type="entry name" value="collagen alpha-2(VI) chain isoform X1"/>
    <property type="match status" value="1"/>
</dbReference>
<evidence type="ECO:0000256" key="6">
    <source>
        <dbReference type="SAM" id="MobiDB-lite"/>
    </source>
</evidence>
<organism evidence="9 10">
    <name type="scientific">Cervus elaphus hippelaphus</name>
    <name type="common">European red deer</name>
    <dbReference type="NCBI Taxonomy" id="46360"/>
    <lineage>
        <taxon>Eukaryota</taxon>
        <taxon>Metazoa</taxon>
        <taxon>Chordata</taxon>
        <taxon>Craniata</taxon>
        <taxon>Vertebrata</taxon>
        <taxon>Euteleostomi</taxon>
        <taxon>Mammalia</taxon>
        <taxon>Eutheria</taxon>
        <taxon>Laurasiatheria</taxon>
        <taxon>Artiodactyla</taxon>
        <taxon>Ruminantia</taxon>
        <taxon>Pecora</taxon>
        <taxon>Cervidae</taxon>
        <taxon>Cervinae</taxon>
        <taxon>Cervus</taxon>
    </lineage>
</organism>
<keyword evidence="5" id="KW-0130">Cell adhesion</keyword>
<comment type="caution">
    <text evidence="9">The sequence shown here is derived from an EMBL/GenBank/DDBJ whole genome shotgun (WGS) entry which is preliminary data.</text>
</comment>
<dbReference type="InterPro" id="IPR050525">
    <property type="entry name" value="ECM_Assembly_Org"/>
</dbReference>
<dbReference type="Proteomes" id="UP000242450">
    <property type="component" value="Chromosome 19"/>
</dbReference>
<dbReference type="EMBL" id="MKHE01000019">
    <property type="protein sequence ID" value="OWK05851.1"/>
    <property type="molecule type" value="Genomic_DNA"/>
</dbReference>
<dbReference type="PROSITE" id="PS50234">
    <property type="entry name" value="VWFA"/>
    <property type="match status" value="2"/>
</dbReference>
<keyword evidence="7" id="KW-0732">Signal</keyword>
<feature type="compositionally biased region" description="Basic and acidic residues" evidence="6">
    <location>
        <begin position="394"/>
        <end position="406"/>
    </location>
</feature>
<dbReference type="InterPro" id="IPR036465">
    <property type="entry name" value="vWFA_dom_sf"/>
</dbReference>
<dbReference type="Pfam" id="PF01391">
    <property type="entry name" value="Collagen"/>
    <property type="match status" value="2"/>
</dbReference>
<proteinExistence type="predicted"/>
<feature type="compositionally biased region" description="Low complexity" evidence="6">
    <location>
        <begin position="316"/>
        <end position="334"/>
    </location>
</feature>
<keyword evidence="3" id="KW-0272">Extracellular matrix</keyword>
<feature type="signal peptide" evidence="7">
    <location>
        <begin position="1"/>
        <end position="29"/>
    </location>
</feature>
<name>A0A212CIN4_CEREH</name>
<dbReference type="GO" id="GO:0007155">
    <property type="term" value="P:cell adhesion"/>
    <property type="evidence" value="ECO:0007669"/>
    <property type="project" value="UniProtKB-KW"/>
</dbReference>